<protein>
    <recommendedName>
        <fullName evidence="4">DUF669 domain-containing protein</fullName>
    </recommendedName>
</protein>
<dbReference type="OrthoDB" id="2223458at2"/>
<evidence type="ECO:0000256" key="1">
    <source>
        <dbReference type="SAM" id="MobiDB-lite"/>
    </source>
</evidence>
<dbReference type="EMBL" id="AZEZ01000003">
    <property type="protein sequence ID" value="KRL45984.1"/>
    <property type="molecule type" value="Genomic_DNA"/>
</dbReference>
<evidence type="ECO:0000313" key="2">
    <source>
        <dbReference type="EMBL" id="KRL45984.1"/>
    </source>
</evidence>
<sequence>MSLRDRAKNVMSNFDATKDEINGYPGLPSGDYHMAVENVQESDYGQLSMKAQVIEGDNTGRIEFINIGLDEVTSKGQPLPDFVIDRNIKTVARLAAVLGVAISDDAWDSMQIMVHEFSKAIGKQFKMTLKLSENKKKPQYPYKEYEFEEIKEDPFDAKDTPEVSDDDVPF</sequence>
<proteinExistence type="predicted"/>
<gene>
    <name evidence="2" type="ORF">FD29_GL001741</name>
</gene>
<dbReference type="RefSeq" id="WP_057887002.1">
    <property type="nucleotide sequence ID" value="NZ_AZEZ01000003.1"/>
</dbReference>
<dbReference type="STRING" id="1423770.FD29_GL001741"/>
<reference evidence="2 3" key="1">
    <citation type="journal article" date="2015" name="Genome Announc.">
        <title>Expanding the biotechnology potential of lactobacilli through comparative genomics of 213 strains and associated genera.</title>
        <authorList>
            <person name="Sun Z."/>
            <person name="Harris H.M."/>
            <person name="McCann A."/>
            <person name="Guo C."/>
            <person name="Argimon S."/>
            <person name="Zhang W."/>
            <person name="Yang X."/>
            <person name="Jeffery I.B."/>
            <person name="Cooney J.C."/>
            <person name="Kagawa T.F."/>
            <person name="Liu W."/>
            <person name="Song Y."/>
            <person name="Salvetti E."/>
            <person name="Wrobel A."/>
            <person name="Rasinkangas P."/>
            <person name="Parkhill J."/>
            <person name="Rea M.C."/>
            <person name="O'Sullivan O."/>
            <person name="Ritari J."/>
            <person name="Douillard F.P."/>
            <person name="Paul Ross R."/>
            <person name="Yang R."/>
            <person name="Briner A.E."/>
            <person name="Felis G.E."/>
            <person name="de Vos W.M."/>
            <person name="Barrangou R."/>
            <person name="Klaenhammer T.R."/>
            <person name="Caufield P.W."/>
            <person name="Cui Y."/>
            <person name="Zhang H."/>
            <person name="O'Toole P.W."/>
        </authorList>
    </citation>
    <scope>NUCLEOTIDE SEQUENCE [LARGE SCALE GENOMIC DNA]</scope>
    <source>
        <strain evidence="2 3">DSM 14500</strain>
    </source>
</reference>
<keyword evidence="3" id="KW-1185">Reference proteome</keyword>
<evidence type="ECO:0000313" key="3">
    <source>
        <dbReference type="Proteomes" id="UP000050872"/>
    </source>
</evidence>
<dbReference type="PATRIC" id="fig|1423770.3.peg.1783"/>
<feature type="compositionally biased region" description="Basic and acidic residues" evidence="1">
    <location>
        <begin position="152"/>
        <end position="161"/>
    </location>
</feature>
<feature type="region of interest" description="Disordered" evidence="1">
    <location>
        <begin position="151"/>
        <end position="170"/>
    </location>
</feature>
<organism evidence="2 3">
    <name type="scientific">Companilactobacillus mindensis DSM 14500</name>
    <dbReference type="NCBI Taxonomy" id="1423770"/>
    <lineage>
        <taxon>Bacteria</taxon>
        <taxon>Bacillati</taxon>
        <taxon>Bacillota</taxon>
        <taxon>Bacilli</taxon>
        <taxon>Lactobacillales</taxon>
        <taxon>Lactobacillaceae</taxon>
        <taxon>Companilactobacillus</taxon>
    </lineage>
</organism>
<accession>A0A0R1QMG5</accession>
<dbReference type="Proteomes" id="UP000050872">
    <property type="component" value="Unassembled WGS sequence"/>
</dbReference>
<comment type="caution">
    <text evidence="2">The sequence shown here is derived from an EMBL/GenBank/DDBJ whole genome shotgun (WGS) entry which is preliminary data.</text>
</comment>
<evidence type="ECO:0008006" key="4">
    <source>
        <dbReference type="Google" id="ProtNLM"/>
    </source>
</evidence>
<dbReference type="AlphaFoldDB" id="A0A0R1QMG5"/>
<name>A0A0R1QMG5_9LACO</name>